<accession>A0A0A0D0F3</accession>
<feature type="binding site" evidence="8">
    <location>
        <position position="162"/>
    </location>
    <ligand>
        <name>Zn(2+)</name>
        <dbReference type="ChEBI" id="CHEBI:29105"/>
    </ligand>
</feature>
<evidence type="ECO:0000256" key="1">
    <source>
        <dbReference type="ARBA" id="ARBA00001052"/>
    </source>
</evidence>
<dbReference type="GO" id="GO:0006730">
    <property type="term" value="P:one-carbon metabolic process"/>
    <property type="evidence" value="ECO:0007669"/>
    <property type="project" value="UniProtKB-UniRule"/>
</dbReference>
<keyword evidence="8" id="KW-0479">Metal-binding</keyword>
<feature type="binding site" evidence="8">
    <location>
        <position position="91"/>
    </location>
    <ligand>
        <name>Zn(2+)</name>
        <dbReference type="ChEBI" id="CHEBI:29105"/>
    </ligand>
</feature>
<keyword evidence="8" id="KW-0862">Zinc</keyword>
<evidence type="ECO:0000256" key="7">
    <source>
        <dbReference type="ARBA" id="ARBA00023134"/>
    </source>
</evidence>
<evidence type="ECO:0000256" key="6">
    <source>
        <dbReference type="ARBA" id="ARBA00022801"/>
    </source>
</evidence>
<reference evidence="10 11" key="1">
    <citation type="submission" date="2014-01" db="EMBL/GenBank/DDBJ databases">
        <title>Genome sequence determination for a cystic fibrosis isolate, Inquilinus limosus.</title>
        <authorList>
            <person name="Pino M."/>
            <person name="Di Conza J."/>
            <person name="Gutkind G."/>
        </authorList>
    </citation>
    <scope>NUCLEOTIDE SEQUENCE [LARGE SCALE GENOMIC DNA]</scope>
    <source>
        <strain evidence="10 11">MP06</strain>
    </source>
</reference>
<dbReference type="Proteomes" id="UP000029995">
    <property type="component" value="Unassembled WGS sequence"/>
</dbReference>
<keyword evidence="7 8" id="KW-0342">GTP-binding</keyword>
<dbReference type="InterPro" id="IPR043133">
    <property type="entry name" value="GTP-CH-I_C/QueF"/>
</dbReference>
<protein>
    <recommendedName>
        <fullName evidence="8">GTP cyclohydrolase 1</fullName>
        <ecNumber evidence="8">3.5.4.16</ecNumber>
    </recommendedName>
    <alternativeName>
        <fullName evidence="8">GTP cyclohydrolase I</fullName>
        <shortName evidence="8">GTP-CH-I</shortName>
    </alternativeName>
</protein>
<dbReference type="PROSITE" id="PS00859">
    <property type="entry name" value="GTP_CYCLOHYDROL_1_1"/>
    <property type="match status" value="1"/>
</dbReference>
<dbReference type="GO" id="GO:0005737">
    <property type="term" value="C:cytoplasm"/>
    <property type="evidence" value="ECO:0007669"/>
    <property type="project" value="TreeGrafter"/>
</dbReference>
<evidence type="ECO:0000313" key="10">
    <source>
        <dbReference type="EMBL" id="KGM31484.1"/>
    </source>
</evidence>
<dbReference type="NCBIfam" id="NF006826">
    <property type="entry name" value="PRK09347.1-3"/>
    <property type="match status" value="1"/>
</dbReference>
<dbReference type="InterPro" id="IPR018234">
    <property type="entry name" value="GTP_CycHdrlase_I_CS"/>
</dbReference>
<dbReference type="InterPro" id="IPR043134">
    <property type="entry name" value="GTP-CH-I_N"/>
</dbReference>
<comment type="catalytic activity">
    <reaction evidence="1 8">
        <text>GTP + H2O = 7,8-dihydroneopterin 3'-triphosphate + formate + H(+)</text>
        <dbReference type="Rhea" id="RHEA:17473"/>
        <dbReference type="ChEBI" id="CHEBI:15377"/>
        <dbReference type="ChEBI" id="CHEBI:15378"/>
        <dbReference type="ChEBI" id="CHEBI:15740"/>
        <dbReference type="ChEBI" id="CHEBI:37565"/>
        <dbReference type="ChEBI" id="CHEBI:58462"/>
        <dbReference type="EC" id="3.5.4.16"/>
    </reaction>
</comment>
<keyword evidence="5 8" id="KW-0554">One-carbon metabolism</keyword>
<evidence type="ECO:0000256" key="3">
    <source>
        <dbReference type="ARBA" id="ARBA00008085"/>
    </source>
</evidence>
<keyword evidence="6 8" id="KW-0378">Hydrolase</keyword>
<dbReference type="GO" id="GO:0008270">
    <property type="term" value="F:zinc ion binding"/>
    <property type="evidence" value="ECO:0007669"/>
    <property type="project" value="UniProtKB-UniRule"/>
</dbReference>
<evidence type="ECO:0000256" key="5">
    <source>
        <dbReference type="ARBA" id="ARBA00022563"/>
    </source>
</evidence>
<evidence type="ECO:0000256" key="2">
    <source>
        <dbReference type="ARBA" id="ARBA00005080"/>
    </source>
</evidence>
<dbReference type="SUPFAM" id="SSF55620">
    <property type="entry name" value="Tetrahydrobiopterin biosynthesis enzymes-like"/>
    <property type="match status" value="1"/>
</dbReference>
<comment type="subunit">
    <text evidence="4">Toroid-shaped homodecamer, composed of two pentamers of five dimers.</text>
</comment>
<dbReference type="InterPro" id="IPR020602">
    <property type="entry name" value="GTP_CycHdrlase_I_dom"/>
</dbReference>
<dbReference type="FunFam" id="3.30.1130.10:FF:000001">
    <property type="entry name" value="GTP cyclohydrolase 1"/>
    <property type="match status" value="1"/>
</dbReference>
<evidence type="ECO:0000259" key="9">
    <source>
        <dbReference type="Pfam" id="PF01227"/>
    </source>
</evidence>
<gene>
    <name evidence="8" type="primary">folE</name>
    <name evidence="10" type="ORF">P409_26930</name>
</gene>
<dbReference type="NCBIfam" id="TIGR00063">
    <property type="entry name" value="folE"/>
    <property type="match status" value="1"/>
</dbReference>
<comment type="similarity">
    <text evidence="3 8">Belongs to the GTP cyclohydrolase I family.</text>
</comment>
<comment type="caution">
    <text evidence="10">The sequence shown here is derived from an EMBL/GenBank/DDBJ whole genome shotgun (WGS) entry which is preliminary data.</text>
</comment>
<dbReference type="Gene3D" id="1.10.286.10">
    <property type="match status" value="1"/>
</dbReference>
<dbReference type="HAMAP" id="MF_00223">
    <property type="entry name" value="FolE"/>
    <property type="match status" value="1"/>
</dbReference>
<name>A0A0A0D0F3_9PROT</name>
<feature type="domain" description="GTP cyclohydrolase I" evidence="9">
    <location>
        <begin position="21"/>
        <end position="198"/>
    </location>
</feature>
<dbReference type="NCBIfam" id="NF006825">
    <property type="entry name" value="PRK09347.1-2"/>
    <property type="match status" value="1"/>
</dbReference>
<sequence length="202" mass="22918">MAANVTAQSASEQRPSRSEAEEAVRVLLRWAGEDIGREGLRDTPKRVVKAYEEFFRGYDQDPVELLSRTFEEVEGYDEMVLLRDIDFESHCEHHMVPIIGKAHVAYLPDRRVVGISKLARVVDAYAKRLQIQERLTAQIAGAIDQVLKPRGVAVMVSSQHHCMTTRGVHKHGTQMVTSCMIGAFRDEPQLRREFQMMIGMPV</sequence>
<dbReference type="GO" id="GO:0006729">
    <property type="term" value="P:tetrahydrobiopterin biosynthetic process"/>
    <property type="evidence" value="ECO:0007669"/>
    <property type="project" value="TreeGrafter"/>
</dbReference>
<evidence type="ECO:0000256" key="8">
    <source>
        <dbReference type="HAMAP-Rule" id="MF_00223"/>
    </source>
</evidence>
<evidence type="ECO:0000313" key="11">
    <source>
        <dbReference type="Proteomes" id="UP000029995"/>
    </source>
</evidence>
<dbReference type="GO" id="GO:0003934">
    <property type="term" value="F:GTP cyclohydrolase I activity"/>
    <property type="evidence" value="ECO:0007669"/>
    <property type="project" value="UniProtKB-UniRule"/>
</dbReference>
<organism evidence="10 11">
    <name type="scientific">Inquilinus limosus MP06</name>
    <dbReference type="NCBI Taxonomy" id="1398085"/>
    <lineage>
        <taxon>Bacteria</taxon>
        <taxon>Pseudomonadati</taxon>
        <taxon>Pseudomonadota</taxon>
        <taxon>Alphaproteobacteria</taxon>
        <taxon>Rhodospirillales</taxon>
        <taxon>Rhodospirillaceae</taxon>
        <taxon>Inquilinus</taxon>
    </lineage>
</organism>
<dbReference type="FunFam" id="1.10.286.10:FF:000001">
    <property type="entry name" value="GTP cyclohydrolase 1"/>
    <property type="match status" value="1"/>
</dbReference>
<dbReference type="GO" id="GO:0005525">
    <property type="term" value="F:GTP binding"/>
    <property type="evidence" value="ECO:0007669"/>
    <property type="project" value="UniProtKB-KW"/>
</dbReference>
<dbReference type="PANTHER" id="PTHR11109">
    <property type="entry name" value="GTP CYCLOHYDROLASE I"/>
    <property type="match status" value="1"/>
</dbReference>
<dbReference type="Pfam" id="PF01227">
    <property type="entry name" value="GTP_cyclohydroI"/>
    <property type="match status" value="1"/>
</dbReference>
<dbReference type="EC" id="3.5.4.16" evidence="8"/>
<evidence type="ECO:0000256" key="4">
    <source>
        <dbReference type="ARBA" id="ARBA00011857"/>
    </source>
</evidence>
<dbReference type="UniPathway" id="UPA00848">
    <property type="reaction ID" value="UER00151"/>
</dbReference>
<dbReference type="GO" id="GO:0046654">
    <property type="term" value="P:tetrahydrofolate biosynthetic process"/>
    <property type="evidence" value="ECO:0007669"/>
    <property type="project" value="UniProtKB-UniRule"/>
</dbReference>
<comment type="pathway">
    <text evidence="2 8">Cofactor biosynthesis; 7,8-dihydroneopterin triphosphate biosynthesis; 7,8-dihydroneopterin triphosphate from GTP: step 1/1.</text>
</comment>
<dbReference type="InterPro" id="IPR001474">
    <property type="entry name" value="GTP_CycHdrlase_I"/>
</dbReference>
<feature type="binding site" evidence="8">
    <location>
        <position position="94"/>
    </location>
    <ligand>
        <name>Zn(2+)</name>
        <dbReference type="ChEBI" id="CHEBI:29105"/>
    </ligand>
</feature>
<dbReference type="EMBL" id="JANX01000500">
    <property type="protein sequence ID" value="KGM31484.1"/>
    <property type="molecule type" value="Genomic_DNA"/>
</dbReference>
<comment type="subunit">
    <text evidence="8">Homopolymer.</text>
</comment>
<dbReference type="PANTHER" id="PTHR11109:SF7">
    <property type="entry name" value="GTP CYCLOHYDROLASE 1"/>
    <property type="match status" value="1"/>
</dbReference>
<dbReference type="PROSITE" id="PS00860">
    <property type="entry name" value="GTP_CYCLOHYDROL_1_2"/>
    <property type="match status" value="1"/>
</dbReference>
<keyword evidence="8" id="KW-0547">Nucleotide-binding</keyword>
<dbReference type="AlphaFoldDB" id="A0A0A0D0F3"/>
<dbReference type="Gene3D" id="3.30.1130.10">
    <property type="match status" value="1"/>
</dbReference>
<proteinExistence type="inferred from homology"/>